<feature type="compositionally biased region" description="Basic and acidic residues" evidence="1">
    <location>
        <begin position="627"/>
        <end position="640"/>
    </location>
</feature>
<dbReference type="InterPro" id="IPR011010">
    <property type="entry name" value="DNA_brk_join_enz"/>
</dbReference>
<dbReference type="Proteomes" id="UP000186817">
    <property type="component" value="Unassembled WGS sequence"/>
</dbReference>
<name>A0A1Q9CTI5_SYMMI</name>
<protein>
    <submittedName>
        <fullName evidence="2">Uncharacterized protein</fullName>
    </submittedName>
</protein>
<accession>A0A1Q9CTI5</accession>
<evidence type="ECO:0000313" key="3">
    <source>
        <dbReference type="Proteomes" id="UP000186817"/>
    </source>
</evidence>
<dbReference type="EMBL" id="LSRX01000926">
    <property type="protein sequence ID" value="OLP86249.1"/>
    <property type="molecule type" value="Genomic_DNA"/>
</dbReference>
<feature type="region of interest" description="Disordered" evidence="1">
    <location>
        <begin position="1"/>
        <end position="25"/>
    </location>
</feature>
<feature type="region of interest" description="Disordered" evidence="1">
    <location>
        <begin position="1031"/>
        <end position="1079"/>
    </location>
</feature>
<reference evidence="2 3" key="1">
    <citation type="submission" date="2016-02" db="EMBL/GenBank/DDBJ databases">
        <title>Genome analysis of coral dinoflagellate symbionts highlights evolutionary adaptations to a symbiotic lifestyle.</title>
        <authorList>
            <person name="Aranda M."/>
            <person name="Li Y."/>
            <person name="Liew Y.J."/>
            <person name="Baumgarten S."/>
            <person name="Simakov O."/>
            <person name="Wilson M."/>
            <person name="Piel J."/>
            <person name="Ashoor H."/>
            <person name="Bougouffa S."/>
            <person name="Bajic V.B."/>
            <person name="Ryu T."/>
            <person name="Ravasi T."/>
            <person name="Bayer T."/>
            <person name="Micklem G."/>
            <person name="Kim H."/>
            <person name="Bhak J."/>
            <person name="Lajeunesse T.C."/>
            <person name="Voolstra C.R."/>
        </authorList>
    </citation>
    <scope>NUCLEOTIDE SEQUENCE [LARGE SCALE GENOMIC DNA]</scope>
    <source>
        <strain evidence="2 3">CCMP2467</strain>
    </source>
</reference>
<feature type="compositionally biased region" description="Basic residues" evidence="1">
    <location>
        <begin position="1058"/>
        <end position="1070"/>
    </location>
</feature>
<feature type="compositionally biased region" description="Acidic residues" evidence="1">
    <location>
        <begin position="648"/>
        <end position="667"/>
    </location>
</feature>
<evidence type="ECO:0000256" key="1">
    <source>
        <dbReference type="SAM" id="MobiDB-lite"/>
    </source>
</evidence>
<dbReference type="OrthoDB" id="425815at2759"/>
<gene>
    <name evidence="2" type="ORF">AK812_SmicGene32657</name>
</gene>
<evidence type="ECO:0000313" key="2">
    <source>
        <dbReference type="EMBL" id="OLP86249.1"/>
    </source>
</evidence>
<feature type="region of interest" description="Disordered" evidence="1">
    <location>
        <begin position="607"/>
        <end position="667"/>
    </location>
</feature>
<comment type="caution">
    <text evidence="2">The sequence shown here is derived from an EMBL/GenBank/DDBJ whole genome shotgun (WGS) entry which is preliminary data.</text>
</comment>
<proteinExistence type="predicted"/>
<sequence>MASRRSHVSSGSENDAETRRLDRATTASGPREGIWLSSFSTAVLIHRVICTGVWSCLRAPDRQGLIATCREADGWCLRRIRAYTIPTMPPLQTLSSSFTAGRPFALGRFARGFQLQRCKNLNAAFFGRLRNLEPVFDGLDAAACEDLSATAASGAQDMEATLAAARRQERRVDNLYDVVAELGHQVALQELRLQALEAARGYKASDHADDSLSQTGSPGLIQVPGLVQIGTMFSGLVWKDGEKDPLGVVAQALAGKATATLLKRVRCCARFIEWGREQAIVVFPVTLDFATSFLKPLAASKQSSAIRETLETFNFLQHVVGMKVEPGILANLWIKGAVRGANMRTSDPRRSRVLTTSEVLLLETALIEGHHDRVDRYAIGAFLFQLYARARVSDLRNISKLELDLNDGSGFIEVRTYEHRNSRLGSGAGAVLILVAPYHGLHVQPWGQAWVQAASAVGFAFDKGHRGPILPRLSSDYSWSGDANANETTRWCRGILAQLTGGPIDETFSSHGLKATPLSWTSKAGYPERTQLILGHHSLGSTGKTQESYAREVQAQPLRDLVECIAAIRRGLFHPDRTRSGMVTQGALGSHFKFGGVDAHDFVCAPPSDSAQSSACEPAPVEAPRNSPREEAGSPTKDGEASSGCQDDVAEPQSEESESSGDSEGDIVYESFGKGIAQDAIPEVNMGPDLDIFQNPKTKSLHARAKGSTGKLICGRSLDNMETFEGKVFSHRWMCKQCIAGRPVRDIGALNSFLAKKQGRSVHWDRASLVNGTRAVELTIVGMVRETPSEESLTGLIQTDGAEPSRGSIAAVRHLVFEAQTLLVSQTKALVENREAETKDLAPAERRERIKTQSQRLAGIAMSGQSECSFASYDLCMKLITENCVSYLAPSKFITREAELRADKPRKELDLQHSTLIVKEREPDQVCDTSTALSLHHALHRRSLALDLIGVTDYFKVQAFVDFLMAHLRQEPAAGSRATTVQQILLADRAAWLRLSELTPDGIRRDEAGRLPLDPLWKRLETDPKVIFHLLPREGGAAAPAKRTGEHLGDSETPSPGKKQRKGKGKGKTKTQKEPANLPEELKGLSSWTKTGKRRCWGFNMQVGCANAKVGQDDVDADGVALEAAPTPASAITSPSTDQQLSSFFCVEVFAGSGRLTAELKSSGFRDSVGVDHVVPKHIVSPIVKLDLLEPDSVQMLFDMIDSPFCIYVHLAPPCGTASRAREIPGRHMPQPARSEMHPDGLPALQGPLLDRVRKANQLYGLAGRIFSHCMRAGKLVSCENPANSHFWNTSFWCQETAQLPWQDTLFHHCQHGGQRAKLTRLRHNIPDV</sequence>
<dbReference type="SUPFAM" id="SSF56349">
    <property type="entry name" value="DNA breaking-rejoining enzymes"/>
    <property type="match status" value="1"/>
</dbReference>
<organism evidence="2 3">
    <name type="scientific">Symbiodinium microadriaticum</name>
    <name type="common">Dinoflagellate</name>
    <name type="synonym">Zooxanthella microadriatica</name>
    <dbReference type="NCBI Taxonomy" id="2951"/>
    <lineage>
        <taxon>Eukaryota</taxon>
        <taxon>Sar</taxon>
        <taxon>Alveolata</taxon>
        <taxon>Dinophyceae</taxon>
        <taxon>Suessiales</taxon>
        <taxon>Symbiodiniaceae</taxon>
        <taxon>Symbiodinium</taxon>
    </lineage>
</organism>
<keyword evidence="3" id="KW-1185">Reference proteome</keyword>
<dbReference type="GO" id="GO:0003677">
    <property type="term" value="F:DNA binding"/>
    <property type="evidence" value="ECO:0007669"/>
    <property type="project" value="InterPro"/>
</dbReference>